<dbReference type="Gene3D" id="3.30.465.10">
    <property type="match status" value="1"/>
</dbReference>
<keyword evidence="9 20" id="KW-0132">Cell division</keyword>
<evidence type="ECO:0000256" key="15">
    <source>
        <dbReference type="ARBA" id="ARBA00023002"/>
    </source>
</evidence>
<comment type="function">
    <text evidence="2 20">Cell wall formation.</text>
</comment>
<dbReference type="EC" id="1.3.1.98" evidence="6 20"/>
<name>A0ABT1N5K5_9GAMM</name>
<evidence type="ECO:0000256" key="20">
    <source>
        <dbReference type="HAMAP-Rule" id="MF_00037"/>
    </source>
</evidence>
<evidence type="ECO:0000256" key="14">
    <source>
        <dbReference type="ARBA" id="ARBA00022984"/>
    </source>
</evidence>
<dbReference type="InterPro" id="IPR006094">
    <property type="entry name" value="Oxid_FAD_bind_N"/>
</dbReference>
<dbReference type="PANTHER" id="PTHR21071:SF4">
    <property type="entry name" value="UDP-N-ACETYLENOLPYRUVOYLGLUCOSAMINE REDUCTASE"/>
    <property type="match status" value="1"/>
</dbReference>
<evidence type="ECO:0000256" key="6">
    <source>
        <dbReference type="ARBA" id="ARBA00012518"/>
    </source>
</evidence>
<comment type="cofactor">
    <cofactor evidence="1 20">
        <name>FAD</name>
        <dbReference type="ChEBI" id="CHEBI:57692"/>
    </cofactor>
</comment>
<feature type="active site" description="Proton donor" evidence="20">
    <location>
        <position position="211"/>
    </location>
</feature>
<keyword evidence="12 20" id="KW-0521">NADP</keyword>
<keyword evidence="10 20" id="KW-0285">Flavoprotein</keyword>
<evidence type="ECO:0000313" key="23">
    <source>
        <dbReference type="Proteomes" id="UP001524460"/>
    </source>
</evidence>
<evidence type="ECO:0000256" key="11">
    <source>
        <dbReference type="ARBA" id="ARBA00022827"/>
    </source>
</evidence>
<reference evidence="22 23" key="1">
    <citation type="submission" date="2022-07" db="EMBL/GenBank/DDBJ databases">
        <title>Photobacterium pectinilyticum sp. nov., a marine bacterium isolated from surface seawater of Qingdao offshore.</title>
        <authorList>
            <person name="Wang X."/>
        </authorList>
    </citation>
    <scope>NUCLEOTIDE SEQUENCE [LARGE SCALE GENOMIC DNA]</scope>
    <source>
        <strain evidence="22 23">ZSDE20</strain>
    </source>
</reference>
<dbReference type="GO" id="GO:0008762">
    <property type="term" value="F:UDP-N-acetylmuramate dehydrogenase activity"/>
    <property type="evidence" value="ECO:0007669"/>
    <property type="project" value="UniProtKB-EC"/>
</dbReference>
<evidence type="ECO:0000256" key="19">
    <source>
        <dbReference type="ARBA" id="ARBA00048914"/>
    </source>
</evidence>
<keyword evidence="13 20" id="KW-0133">Cell shape</keyword>
<dbReference type="InterPro" id="IPR016166">
    <property type="entry name" value="FAD-bd_PCMH"/>
</dbReference>
<keyword evidence="23" id="KW-1185">Reference proteome</keyword>
<evidence type="ECO:0000313" key="22">
    <source>
        <dbReference type="EMBL" id="MCQ1060022.1"/>
    </source>
</evidence>
<dbReference type="InterPro" id="IPR011601">
    <property type="entry name" value="MurB_C"/>
</dbReference>
<comment type="subcellular location">
    <subcellularLocation>
        <location evidence="3 20">Cytoplasm</location>
    </subcellularLocation>
</comment>
<evidence type="ECO:0000256" key="9">
    <source>
        <dbReference type="ARBA" id="ARBA00022618"/>
    </source>
</evidence>
<evidence type="ECO:0000256" key="4">
    <source>
        <dbReference type="ARBA" id="ARBA00004752"/>
    </source>
</evidence>
<comment type="similarity">
    <text evidence="5 20">Belongs to the MurB family.</text>
</comment>
<evidence type="ECO:0000256" key="10">
    <source>
        <dbReference type="ARBA" id="ARBA00022630"/>
    </source>
</evidence>
<keyword evidence="14 20" id="KW-0573">Peptidoglycan synthesis</keyword>
<dbReference type="RefSeq" id="WP_255044108.1">
    <property type="nucleotide sequence ID" value="NZ_JANEYT010000053.1"/>
</dbReference>
<dbReference type="InterPro" id="IPR016167">
    <property type="entry name" value="FAD-bd_PCMH_sub1"/>
</dbReference>
<evidence type="ECO:0000259" key="21">
    <source>
        <dbReference type="PROSITE" id="PS51387"/>
    </source>
</evidence>
<keyword evidence="8 20" id="KW-0963">Cytoplasm</keyword>
<comment type="catalytic activity">
    <reaction evidence="19 20">
        <text>UDP-N-acetyl-alpha-D-muramate + NADP(+) = UDP-N-acetyl-3-O-(1-carboxyvinyl)-alpha-D-glucosamine + NADPH + H(+)</text>
        <dbReference type="Rhea" id="RHEA:12248"/>
        <dbReference type="ChEBI" id="CHEBI:15378"/>
        <dbReference type="ChEBI" id="CHEBI:57783"/>
        <dbReference type="ChEBI" id="CHEBI:58349"/>
        <dbReference type="ChEBI" id="CHEBI:68483"/>
        <dbReference type="ChEBI" id="CHEBI:70757"/>
        <dbReference type="EC" id="1.3.1.98"/>
    </reaction>
</comment>
<evidence type="ECO:0000256" key="16">
    <source>
        <dbReference type="ARBA" id="ARBA00023306"/>
    </source>
</evidence>
<evidence type="ECO:0000256" key="12">
    <source>
        <dbReference type="ARBA" id="ARBA00022857"/>
    </source>
</evidence>
<keyword evidence="11 20" id="KW-0274">FAD</keyword>
<keyword evidence="15 20" id="KW-0560">Oxidoreductase</keyword>
<dbReference type="InterPro" id="IPR016169">
    <property type="entry name" value="FAD-bd_PCMH_sub2"/>
</dbReference>
<dbReference type="Pfam" id="PF01565">
    <property type="entry name" value="FAD_binding_4"/>
    <property type="match status" value="1"/>
</dbReference>
<evidence type="ECO:0000256" key="3">
    <source>
        <dbReference type="ARBA" id="ARBA00004496"/>
    </source>
</evidence>
<dbReference type="Proteomes" id="UP001524460">
    <property type="component" value="Unassembled WGS sequence"/>
</dbReference>
<feature type="active site" evidence="20">
    <location>
        <position position="286"/>
    </location>
</feature>
<evidence type="ECO:0000256" key="2">
    <source>
        <dbReference type="ARBA" id="ARBA00003921"/>
    </source>
</evidence>
<keyword evidence="16 20" id="KW-0131">Cell cycle</keyword>
<organism evidence="22 23">
    <name type="scientific">Photobacterium pectinilyticum</name>
    <dbReference type="NCBI Taxonomy" id="2906793"/>
    <lineage>
        <taxon>Bacteria</taxon>
        <taxon>Pseudomonadati</taxon>
        <taxon>Pseudomonadota</taxon>
        <taxon>Gammaproteobacteria</taxon>
        <taxon>Vibrionales</taxon>
        <taxon>Vibrionaceae</taxon>
        <taxon>Photobacterium</taxon>
    </lineage>
</organism>
<dbReference type="NCBIfam" id="TIGR00179">
    <property type="entry name" value="murB"/>
    <property type="match status" value="1"/>
</dbReference>
<dbReference type="SUPFAM" id="SSF56194">
    <property type="entry name" value="Uridine diphospho-N-Acetylenolpyruvylglucosamine reductase, MurB, C-terminal domain"/>
    <property type="match status" value="1"/>
</dbReference>
<evidence type="ECO:0000256" key="5">
    <source>
        <dbReference type="ARBA" id="ARBA00010485"/>
    </source>
</evidence>
<feature type="domain" description="FAD-binding PCMH-type" evidence="21">
    <location>
        <begin position="17"/>
        <end position="182"/>
    </location>
</feature>
<dbReference type="InterPro" id="IPR003170">
    <property type="entry name" value="MurB"/>
</dbReference>
<dbReference type="HAMAP" id="MF_00037">
    <property type="entry name" value="MurB"/>
    <property type="match status" value="1"/>
</dbReference>
<dbReference type="PROSITE" id="PS51387">
    <property type="entry name" value="FAD_PCMH"/>
    <property type="match status" value="1"/>
</dbReference>
<comment type="pathway">
    <text evidence="4 20">Cell wall biogenesis; peptidoglycan biosynthesis.</text>
</comment>
<accession>A0ABT1N5K5</accession>
<proteinExistence type="inferred from homology"/>
<evidence type="ECO:0000256" key="8">
    <source>
        <dbReference type="ARBA" id="ARBA00022490"/>
    </source>
</evidence>
<evidence type="ECO:0000256" key="13">
    <source>
        <dbReference type="ARBA" id="ARBA00022960"/>
    </source>
</evidence>
<evidence type="ECO:0000256" key="17">
    <source>
        <dbReference type="ARBA" id="ARBA00023316"/>
    </source>
</evidence>
<dbReference type="PANTHER" id="PTHR21071">
    <property type="entry name" value="UDP-N-ACETYLENOLPYRUVOYLGLUCOSAMINE REDUCTASE"/>
    <property type="match status" value="1"/>
</dbReference>
<evidence type="ECO:0000256" key="18">
    <source>
        <dbReference type="ARBA" id="ARBA00031026"/>
    </source>
</evidence>
<dbReference type="Gene3D" id="3.90.78.10">
    <property type="entry name" value="UDP-N-acetylenolpyruvoylglucosamine reductase, C-terminal domain"/>
    <property type="match status" value="1"/>
</dbReference>
<sequence length="306" mass="34389">MNIINNVKISEISSWKTGGHAKYIININSVEDYLQTVKFSEENSINILVIGKTTNLLFCDSNINAALVRLGDSFDFIHKNRNEVEIGASSYAPFVVRKLQQLGLSGLEHIVGIPATIGGLVYMNGGSQRKTISECITKVKSINKLGEVIVRDFSKCKFSYRSSIFNDLDELIISVTVKLKDKRPSLIRKECLTILSSRRKKFPRKLPNCGSVFKSSPDLFEKFGPPGKIIEDLDLKGTVRGGAKISTHHANFITNENRGSSRDILELIFMIKDKVKNEYNTFIETEVIYVNESGELKSINDIYQTR</sequence>
<protein>
    <recommendedName>
        <fullName evidence="7 20">UDP-N-acetylenolpyruvoylglucosamine reductase</fullName>
        <ecNumber evidence="6 20">1.3.1.98</ecNumber>
    </recommendedName>
    <alternativeName>
        <fullName evidence="18 20">UDP-N-acetylmuramate dehydrogenase</fullName>
    </alternativeName>
</protein>
<evidence type="ECO:0000256" key="1">
    <source>
        <dbReference type="ARBA" id="ARBA00001974"/>
    </source>
</evidence>
<feature type="active site" evidence="20">
    <location>
        <position position="161"/>
    </location>
</feature>
<dbReference type="SUPFAM" id="SSF56176">
    <property type="entry name" value="FAD-binding/transporter-associated domain-like"/>
    <property type="match status" value="1"/>
</dbReference>
<dbReference type="InterPro" id="IPR036318">
    <property type="entry name" value="FAD-bd_PCMH-like_sf"/>
</dbReference>
<dbReference type="Gene3D" id="3.30.43.10">
    <property type="entry name" value="Uridine Diphospho-n-acetylenolpyruvylglucosamine Reductase, domain 2"/>
    <property type="match status" value="1"/>
</dbReference>
<keyword evidence="17 20" id="KW-0961">Cell wall biogenesis/degradation</keyword>
<dbReference type="InterPro" id="IPR036635">
    <property type="entry name" value="MurB_C_sf"/>
</dbReference>
<comment type="caution">
    <text evidence="22">The sequence shown here is derived from an EMBL/GenBank/DDBJ whole genome shotgun (WGS) entry which is preliminary data.</text>
</comment>
<evidence type="ECO:0000256" key="7">
    <source>
        <dbReference type="ARBA" id="ARBA00015188"/>
    </source>
</evidence>
<gene>
    <name evidence="20 22" type="primary">murB</name>
    <name evidence="22" type="ORF">NHN17_18410</name>
</gene>
<dbReference type="EMBL" id="JANEYT010000053">
    <property type="protein sequence ID" value="MCQ1060022.1"/>
    <property type="molecule type" value="Genomic_DNA"/>
</dbReference>
<dbReference type="Pfam" id="PF02873">
    <property type="entry name" value="MurB_C"/>
    <property type="match status" value="1"/>
</dbReference>